<sequence>MTEQSEDFFVIDAHCDTLMALNGRSMNKKETDPRDFFADNPDAHIDLPKLLRGNVRCQVMAIFLEDNQLANAPEETMHMIDIFDEVCKKSNGAVCLATNAAEVRRAINEKKLSALLSIEGAEALGSSLDMLDTYYGRGVRAIGITWNRRNAFGRGLRGEGEGGLTPLGKQLVEKMQVLHMLIDVAHLSEEGFWEVADIAKGPFIASHANARAVLDHPRNLTDAQIRAIADHGGAIGCVFVPSFIAKDPNDSNLEAFLLHVDQVVKAGGIESCAIGSDFDGFVPIDASVIRNTSEFPLLYEGLRKRGYSHGDAAKILGENWLRVFDEVLS</sequence>
<dbReference type="CDD" id="cd01301">
    <property type="entry name" value="rDP_like"/>
    <property type="match status" value="1"/>
</dbReference>
<accession>A0A3P3XGL5</accession>
<keyword evidence="1" id="KW-0378">Hydrolase</keyword>
<dbReference type="PROSITE" id="PS00869">
    <property type="entry name" value="RENAL_DIPEPTIDASE_1"/>
    <property type="match status" value="1"/>
</dbReference>
<dbReference type="PANTHER" id="PTHR10443">
    <property type="entry name" value="MICROSOMAL DIPEPTIDASE"/>
    <property type="match status" value="1"/>
</dbReference>
<keyword evidence="1" id="KW-0224">Dipeptidase</keyword>
<dbReference type="InterPro" id="IPR000180">
    <property type="entry name" value="Dipep_AS"/>
</dbReference>
<proteinExistence type="predicted"/>
<dbReference type="SUPFAM" id="SSF51556">
    <property type="entry name" value="Metallo-dependent hydrolases"/>
    <property type="match status" value="1"/>
</dbReference>
<gene>
    <name evidence="1" type="ORF">SPIROBIBN47_100173</name>
</gene>
<reference evidence="1" key="1">
    <citation type="submission" date="2017-02" db="EMBL/GenBank/DDBJ databases">
        <authorList>
            <person name="Regsiter A."/>
            <person name="William W."/>
        </authorList>
    </citation>
    <scope>NUCLEOTIDE SEQUENCE</scope>
    <source>
        <strain evidence="1">Bib</strain>
    </source>
</reference>
<protein>
    <submittedName>
        <fullName evidence="1">Membrane dipeptidase</fullName>
        <ecNumber evidence="1">3.4.13.19</ecNumber>
    </submittedName>
</protein>
<dbReference type="Gene3D" id="3.20.20.140">
    <property type="entry name" value="Metal-dependent hydrolases"/>
    <property type="match status" value="1"/>
</dbReference>
<organism evidence="1">
    <name type="scientific">uncultured spirochete</name>
    <dbReference type="NCBI Taxonomy" id="156406"/>
    <lineage>
        <taxon>Bacteria</taxon>
        <taxon>Pseudomonadati</taxon>
        <taxon>Spirochaetota</taxon>
        <taxon>Spirochaetia</taxon>
        <taxon>Spirochaetales</taxon>
        <taxon>environmental samples</taxon>
    </lineage>
</organism>
<dbReference type="InterPro" id="IPR008257">
    <property type="entry name" value="Pept_M19"/>
</dbReference>
<keyword evidence="1" id="KW-0645">Protease</keyword>
<dbReference type="InterPro" id="IPR032466">
    <property type="entry name" value="Metal_Hydrolase"/>
</dbReference>
<evidence type="ECO:0000313" key="1">
    <source>
        <dbReference type="EMBL" id="SLM09943.1"/>
    </source>
</evidence>
<dbReference type="PROSITE" id="PS51365">
    <property type="entry name" value="RENAL_DIPEPTIDASE_2"/>
    <property type="match status" value="1"/>
</dbReference>
<dbReference type="EMBL" id="FWDM01000002">
    <property type="protein sequence ID" value="SLM09943.1"/>
    <property type="molecule type" value="Genomic_DNA"/>
</dbReference>
<dbReference type="GO" id="GO:0006508">
    <property type="term" value="P:proteolysis"/>
    <property type="evidence" value="ECO:0007669"/>
    <property type="project" value="InterPro"/>
</dbReference>
<dbReference type="EC" id="3.4.13.19" evidence="1"/>
<dbReference type="PANTHER" id="PTHR10443:SF12">
    <property type="entry name" value="DIPEPTIDASE"/>
    <property type="match status" value="1"/>
</dbReference>
<dbReference type="Pfam" id="PF01244">
    <property type="entry name" value="Peptidase_M19"/>
    <property type="match status" value="1"/>
</dbReference>
<dbReference type="GO" id="GO:0070573">
    <property type="term" value="F:metallodipeptidase activity"/>
    <property type="evidence" value="ECO:0007669"/>
    <property type="project" value="InterPro"/>
</dbReference>
<dbReference type="AlphaFoldDB" id="A0A3P3XGL5"/>
<name>A0A3P3XGL5_9SPIR</name>